<dbReference type="SUPFAM" id="SSF54791">
    <property type="entry name" value="Eukaryotic type KH-domain (KH-domain type I)"/>
    <property type="match status" value="5"/>
</dbReference>
<dbReference type="PANTHER" id="PTHR10288">
    <property type="entry name" value="KH DOMAIN CONTAINING RNA BINDING PROTEIN"/>
    <property type="match status" value="1"/>
</dbReference>
<dbReference type="InterPro" id="IPR004088">
    <property type="entry name" value="KH_dom_type_1"/>
</dbReference>
<feature type="compositionally biased region" description="Low complexity" evidence="4">
    <location>
        <begin position="627"/>
        <end position="649"/>
    </location>
</feature>
<evidence type="ECO:0000259" key="5">
    <source>
        <dbReference type="SMART" id="SM00322"/>
    </source>
</evidence>
<dbReference type="RefSeq" id="XP_028880425.1">
    <property type="nucleotide sequence ID" value="XM_029028398.1"/>
</dbReference>
<comment type="caution">
    <text evidence="6">The sequence shown here is derived from an EMBL/GenBank/DDBJ whole genome shotgun (WGS) entry which is preliminary data.</text>
</comment>
<feature type="domain" description="K Homology" evidence="5">
    <location>
        <begin position="798"/>
        <end position="866"/>
    </location>
</feature>
<dbReference type="Gene3D" id="3.30.1370.10">
    <property type="entry name" value="K Homology domain, type 1"/>
    <property type="match status" value="5"/>
</dbReference>
<feature type="region of interest" description="Disordered" evidence="4">
    <location>
        <begin position="599"/>
        <end position="671"/>
    </location>
</feature>
<gene>
    <name evidence="6" type="ORF">TM35_000292410</name>
</gene>
<dbReference type="InterPro" id="IPR036612">
    <property type="entry name" value="KH_dom_type_1_sf"/>
</dbReference>
<keyword evidence="1" id="KW-0677">Repeat</keyword>
<evidence type="ECO:0000256" key="3">
    <source>
        <dbReference type="SAM" id="Coils"/>
    </source>
</evidence>
<reference evidence="6 7" key="1">
    <citation type="submission" date="2017-03" db="EMBL/GenBank/DDBJ databases">
        <title>An alternative strategy for trypanosome survival in the mammalian bloodstream revealed through genome and transcriptome analysis of the ubiquitous bovine parasite Trypanosoma (Megatrypanum) theileri.</title>
        <authorList>
            <person name="Kelly S."/>
            <person name="Ivens A."/>
            <person name="Mott A."/>
            <person name="O'Neill E."/>
            <person name="Emms D."/>
            <person name="Macleod O."/>
            <person name="Voorheis P."/>
            <person name="Matthews J."/>
            <person name="Matthews K."/>
            <person name="Carrington M."/>
        </authorList>
    </citation>
    <scope>NUCLEOTIDE SEQUENCE [LARGE SCALE GENOMIC DNA]</scope>
    <source>
        <strain evidence="6">Edinburgh</strain>
    </source>
</reference>
<feature type="domain" description="K Homology" evidence="5">
    <location>
        <begin position="510"/>
        <end position="573"/>
    </location>
</feature>
<dbReference type="Pfam" id="PF00013">
    <property type="entry name" value="KH_1"/>
    <property type="match status" value="4"/>
</dbReference>
<feature type="domain" description="K Homology" evidence="5">
    <location>
        <begin position="441"/>
        <end position="507"/>
    </location>
</feature>
<dbReference type="GO" id="GO:0003723">
    <property type="term" value="F:RNA binding"/>
    <property type="evidence" value="ECO:0007669"/>
    <property type="project" value="UniProtKB-UniRule"/>
</dbReference>
<dbReference type="Proteomes" id="UP000192257">
    <property type="component" value="Unassembled WGS sequence"/>
</dbReference>
<feature type="coiled-coil region" evidence="3">
    <location>
        <begin position="203"/>
        <end position="268"/>
    </location>
</feature>
<organism evidence="6 7">
    <name type="scientific">Trypanosoma theileri</name>
    <dbReference type="NCBI Taxonomy" id="67003"/>
    <lineage>
        <taxon>Eukaryota</taxon>
        <taxon>Discoba</taxon>
        <taxon>Euglenozoa</taxon>
        <taxon>Kinetoplastea</taxon>
        <taxon>Metakinetoplastina</taxon>
        <taxon>Trypanosomatida</taxon>
        <taxon>Trypanosomatidae</taxon>
        <taxon>Trypanosoma</taxon>
    </lineage>
</organism>
<keyword evidence="3" id="KW-0175">Coiled coil</keyword>
<dbReference type="EMBL" id="NBCO01000029">
    <property type="protein sequence ID" value="ORC86359.1"/>
    <property type="molecule type" value="Genomic_DNA"/>
</dbReference>
<dbReference type="AlphaFoldDB" id="A0A1X0NQ99"/>
<evidence type="ECO:0000313" key="6">
    <source>
        <dbReference type="EMBL" id="ORC86359.1"/>
    </source>
</evidence>
<dbReference type="CDD" id="cd00105">
    <property type="entry name" value="KH-I"/>
    <property type="match status" value="4"/>
</dbReference>
<dbReference type="PROSITE" id="PS50084">
    <property type="entry name" value="KH_TYPE_1"/>
    <property type="match status" value="5"/>
</dbReference>
<feature type="coiled-coil region" evidence="3">
    <location>
        <begin position="82"/>
        <end position="137"/>
    </location>
</feature>
<dbReference type="InterPro" id="IPR004087">
    <property type="entry name" value="KH_dom"/>
</dbReference>
<dbReference type="STRING" id="67003.A0A1X0NQ99"/>
<keyword evidence="2" id="KW-0694">RNA-binding</keyword>
<evidence type="ECO:0000313" key="7">
    <source>
        <dbReference type="Proteomes" id="UP000192257"/>
    </source>
</evidence>
<dbReference type="VEuPathDB" id="TriTrypDB:TM35_000292410"/>
<evidence type="ECO:0000256" key="1">
    <source>
        <dbReference type="ARBA" id="ARBA00022737"/>
    </source>
</evidence>
<feature type="domain" description="K Homology" evidence="5">
    <location>
        <begin position="306"/>
        <end position="372"/>
    </location>
</feature>
<proteinExistence type="predicted"/>
<keyword evidence="7" id="KW-1185">Reference proteome</keyword>
<sequence>MEVLPAILPSSMRLDAITDPKVRGLLEEERTVREQRLSISEALRSLVQAKDKCLAEYMPKLENFNAEMTATIDALILEKDKVFAALDELKTLQAKCASLRQEIQAIDHAGNTLSREIRDLENGLQRETQELNRLREERATRVSRLRFSTMDQVQQELNRIDKEIAKCGSGASVLRGKRMQVEQQAKEELQGLAAADDRIAAKCRRVETSRAELNAKAAEQRAKEEERVKLREQLQAMEKDPTERNAQFTTLRSEFKRLQNELKEALRSRKQQRPVSEEMENLRQTQETYIVNLRAIDKKLEILRKELPYRTFTYPTKFKSAIIGKGGSTLEQLQVDFGVAICIDGVSAGSGYVVGSTADMDAAVAAIKDIITAEEMCSHEIKLKYDTTLRRRLVGTRGANVQSIERESGASVQVGNDEITLRGTKEAVAAAEVLVSRFLSSQHRAELSLDSSEVPHVIGKDGSVIKRMEEETGVSSIHVDRTASKIVVKGSESSVNEVLRRYKELLEDIRRSTIVMRCDNNTIRFILGSKGRTVRNIENTTGALLQVGDGSITVRGTSQAVEAACLMLNNLRRVEVRVPLDTTMMHLLTTALVEVAGSSNFGSPKIQEDKNEKEEAEENGVGTHEVLSSSSSSLSPSSPLSLKQEQQEQQQKEQKEEEEEELSGEHVSTTLTPFEAIKQASHCEYMTPLRTEGVILLRGKEEHVNKAHVMLKEFALKCHPREISVSFPEVLFPTLTRPRGGSSPSSSFIGQLTAGYSPLLRVQLRRSEEMAIVSSPVPDEAASAAEKLQEFIAAKETSSVRRVREFPPQRIGTLMGTGSKKLRELEERTGTHILVRRAVGEVQVFHEEGDEAALEEALESIREVAKM</sequence>
<evidence type="ECO:0000256" key="4">
    <source>
        <dbReference type="SAM" id="MobiDB-lite"/>
    </source>
</evidence>
<protein>
    <recommendedName>
        <fullName evidence="5">K Homology domain-containing protein</fullName>
    </recommendedName>
</protein>
<feature type="domain" description="K Homology" evidence="5">
    <location>
        <begin position="375"/>
        <end position="440"/>
    </location>
</feature>
<dbReference type="SMART" id="SM00322">
    <property type="entry name" value="KH"/>
    <property type="match status" value="5"/>
</dbReference>
<dbReference type="OrthoDB" id="278458at2759"/>
<name>A0A1X0NQ99_9TRYP</name>
<accession>A0A1X0NQ99</accession>
<dbReference type="GeneID" id="39988178"/>
<evidence type="ECO:0000256" key="2">
    <source>
        <dbReference type="PROSITE-ProRule" id="PRU00117"/>
    </source>
</evidence>